<dbReference type="PANTHER" id="PTHR11533:SF174">
    <property type="entry name" value="PUROMYCIN-SENSITIVE AMINOPEPTIDASE-RELATED"/>
    <property type="match status" value="1"/>
</dbReference>
<reference evidence="3" key="1">
    <citation type="submission" date="2016-11" db="UniProtKB">
        <authorList>
            <consortium name="WormBaseParasite"/>
        </authorList>
    </citation>
    <scope>IDENTIFICATION</scope>
</reference>
<evidence type="ECO:0000313" key="3">
    <source>
        <dbReference type="WBParaSite" id="maker-unitig_38575-snap-gene-0.3-mRNA-1"/>
    </source>
</evidence>
<dbReference type="Gene3D" id="1.10.390.10">
    <property type="entry name" value="Neutral Protease Domain 2"/>
    <property type="match status" value="1"/>
</dbReference>
<evidence type="ECO:0000259" key="1">
    <source>
        <dbReference type="Pfam" id="PF01433"/>
    </source>
</evidence>
<dbReference type="GO" id="GO:0043171">
    <property type="term" value="P:peptide catabolic process"/>
    <property type="evidence" value="ECO:0007669"/>
    <property type="project" value="TreeGrafter"/>
</dbReference>
<dbReference type="AlphaFoldDB" id="A0A1I8FL93"/>
<dbReference type="Gene3D" id="1.25.50.20">
    <property type="match status" value="1"/>
</dbReference>
<dbReference type="GO" id="GO:0016020">
    <property type="term" value="C:membrane"/>
    <property type="evidence" value="ECO:0007669"/>
    <property type="project" value="TreeGrafter"/>
</dbReference>
<name>A0A1I8FL93_9PLAT</name>
<dbReference type="GO" id="GO:0070006">
    <property type="term" value="F:metalloaminopeptidase activity"/>
    <property type="evidence" value="ECO:0007669"/>
    <property type="project" value="TreeGrafter"/>
</dbReference>
<dbReference type="GO" id="GO:0005615">
    <property type="term" value="C:extracellular space"/>
    <property type="evidence" value="ECO:0007669"/>
    <property type="project" value="TreeGrafter"/>
</dbReference>
<dbReference type="WBParaSite" id="maker-unitig_38575-snap-gene-0.3-mRNA-1">
    <property type="protein sequence ID" value="maker-unitig_38575-snap-gene-0.3-mRNA-1"/>
    <property type="gene ID" value="maker-unitig_38575-snap-gene-0.3"/>
</dbReference>
<sequence>WFGNIVTMTWWDDLWLNEAFANIHSIYRHRRRLQPDVRTWMDRCYVEFADERLPDGLNATLASDHHGRACPIPARSSPCSTTSAILRGSSLIRMLEGVIGRRVLKEGLMIYLNRYNYKWIIPVMYLTDKNPEAHGYFGSTDMAGLLNDAFTLAYIGRLNISVPFDLFETLEEDRLDSGTPLGQSSMHFHRTKLTSFIRSGHHRGNTSDWEFFWNKYNNDFVHILFDQGQIRQTDAITIAVKFARRSGAWIWLWTHFTRNWDQLLKIYGHMPFLMSDITKFPADYYTEFDYERNM</sequence>
<dbReference type="PANTHER" id="PTHR11533">
    <property type="entry name" value="PROTEASE M1 ZINC METALLOPROTEASE"/>
    <property type="match status" value="1"/>
</dbReference>
<keyword evidence="2" id="KW-1185">Reference proteome</keyword>
<dbReference type="InterPro" id="IPR014782">
    <property type="entry name" value="Peptidase_M1_dom"/>
</dbReference>
<protein>
    <submittedName>
        <fullName evidence="3">Peptidase_M1 domain-containing protein</fullName>
    </submittedName>
</protein>
<dbReference type="GO" id="GO:0008270">
    <property type="term" value="F:zinc ion binding"/>
    <property type="evidence" value="ECO:0007669"/>
    <property type="project" value="InterPro"/>
</dbReference>
<evidence type="ECO:0000313" key="2">
    <source>
        <dbReference type="Proteomes" id="UP000095280"/>
    </source>
</evidence>
<dbReference type="Pfam" id="PF01433">
    <property type="entry name" value="Peptidase_M1"/>
    <property type="match status" value="1"/>
</dbReference>
<proteinExistence type="predicted"/>
<dbReference type="InterPro" id="IPR050344">
    <property type="entry name" value="Peptidase_M1_aminopeptidases"/>
</dbReference>
<dbReference type="GO" id="GO:0042277">
    <property type="term" value="F:peptide binding"/>
    <property type="evidence" value="ECO:0007669"/>
    <property type="project" value="TreeGrafter"/>
</dbReference>
<dbReference type="SUPFAM" id="SSF55486">
    <property type="entry name" value="Metalloproteases ('zincins'), catalytic domain"/>
    <property type="match status" value="1"/>
</dbReference>
<dbReference type="Proteomes" id="UP000095280">
    <property type="component" value="Unplaced"/>
</dbReference>
<dbReference type="GO" id="GO:0005737">
    <property type="term" value="C:cytoplasm"/>
    <property type="evidence" value="ECO:0007669"/>
    <property type="project" value="TreeGrafter"/>
</dbReference>
<organism evidence="2 3">
    <name type="scientific">Macrostomum lignano</name>
    <dbReference type="NCBI Taxonomy" id="282301"/>
    <lineage>
        <taxon>Eukaryota</taxon>
        <taxon>Metazoa</taxon>
        <taxon>Spiralia</taxon>
        <taxon>Lophotrochozoa</taxon>
        <taxon>Platyhelminthes</taxon>
        <taxon>Rhabditophora</taxon>
        <taxon>Macrostomorpha</taxon>
        <taxon>Macrostomida</taxon>
        <taxon>Macrostomidae</taxon>
        <taxon>Macrostomum</taxon>
    </lineage>
</organism>
<dbReference type="InterPro" id="IPR027268">
    <property type="entry name" value="Peptidase_M4/M1_CTD_sf"/>
</dbReference>
<feature type="domain" description="Peptidase M1 membrane alanine aminopeptidase" evidence="1">
    <location>
        <begin position="1"/>
        <end position="119"/>
    </location>
</feature>
<accession>A0A1I8FL93</accession>